<evidence type="ECO:0008006" key="3">
    <source>
        <dbReference type="Google" id="ProtNLM"/>
    </source>
</evidence>
<sequence length="95" mass="10640">MNALGDESIIFYDEPDGRSVCGTCKYGLNIGADGNLLLDAHGGYEVKIANIRDVSFEQAVNLQHDFSGKMFERLDCYCPVRDPNWKDFLAGKKYV</sequence>
<accession>A0A1J4RUL8</accession>
<organism evidence="1 2">
    <name type="scientific">Candidatus Berkelbacteria bacterium CG1_02_42_45</name>
    <dbReference type="NCBI Taxonomy" id="1805036"/>
    <lineage>
        <taxon>Bacteria</taxon>
        <taxon>Candidatus Berkelbacteria</taxon>
    </lineage>
</organism>
<proteinExistence type="predicted"/>
<dbReference type="Proteomes" id="UP000182753">
    <property type="component" value="Unassembled WGS sequence"/>
</dbReference>
<dbReference type="EMBL" id="MNUJ01000010">
    <property type="protein sequence ID" value="OIN90114.1"/>
    <property type="molecule type" value="Genomic_DNA"/>
</dbReference>
<dbReference type="AlphaFoldDB" id="A0A1J4RUL8"/>
<protein>
    <recommendedName>
        <fullName evidence="3">4Fe4S-binding SPASM domain-containing protein</fullName>
    </recommendedName>
</protein>
<reference evidence="1 2" key="1">
    <citation type="journal article" date="2016" name="Environ. Microbiol.">
        <title>Genomic resolution of a cold subsurface aquifer community provides metabolic insights for novel microbes adapted to high CO concentrations.</title>
        <authorList>
            <person name="Probst A.J."/>
            <person name="Castelle C.J."/>
            <person name="Singh A."/>
            <person name="Brown C.T."/>
            <person name="Anantharaman K."/>
            <person name="Sharon I."/>
            <person name="Hug L.A."/>
            <person name="Burstein D."/>
            <person name="Emerson J.B."/>
            <person name="Thomas B.C."/>
            <person name="Banfield J.F."/>
        </authorList>
    </citation>
    <scope>NUCLEOTIDE SEQUENCE [LARGE SCALE GENOMIC DNA]</scope>
    <source>
        <strain evidence="1">CG1_02_42_45</strain>
    </source>
</reference>
<evidence type="ECO:0000313" key="1">
    <source>
        <dbReference type="EMBL" id="OIN90114.1"/>
    </source>
</evidence>
<gene>
    <name evidence="1" type="ORF">AUJ40_00560</name>
</gene>
<evidence type="ECO:0000313" key="2">
    <source>
        <dbReference type="Proteomes" id="UP000182753"/>
    </source>
</evidence>
<name>A0A1J4RUL8_9BACT</name>
<comment type="caution">
    <text evidence="1">The sequence shown here is derived from an EMBL/GenBank/DDBJ whole genome shotgun (WGS) entry which is preliminary data.</text>
</comment>